<dbReference type="InterPro" id="IPR007493">
    <property type="entry name" value="DUF538"/>
</dbReference>
<organism evidence="2 3">
    <name type="scientific">Turnera subulata</name>
    <dbReference type="NCBI Taxonomy" id="218843"/>
    <lineage>
        <taxon>Eukaryota</taxon>
        <taxon>Viridiplantae</taxon>
        <taxon>Streptophyta</taxon>
        <taxon>Embryophyta</taxon>
        <taxon>Tracheophyta</taxon>
        <taxon>Spermatophyta</taxon>
        <taxon>Magnoliopsida</taxon>
        <taxon>eudicotyledons</taxon>
        <taxon>Gunneridae</taxon>
        <taxon>Pentapetalae</taxon>
        <taxon>rosids</taxon>
        <taxon>fabids</taxon>
        <taxon>Malpighiales</taxon>
        <taxon>Passifloraceae</taxon>
        <taxon>Turnera</taxon>
    </lineage>
</organism>
<dbReference type="Pfam" id="PF04398">
    <property type="entry name" value="DUF538"/>
    <property type="match status" value="1"/>
</dbReference>
<dbReference type="PANTHER" id="PTHR31676">
    <property type="entry name" value="T31J12.3 PROTEIN-RELATED"/>
    <property type="match status" value="1"/>
</dbReference>
<feature type="chain" id="PRO_5040353478" evidence="1">
    <location>
        <begin position="26"/>
        <end position="174"/>
    </location>
</feature>
<feature type="signal peptide" evidence="1">
    <location>
        <begin position="1"/>
        <end position="25"/>
    </location>
</feature>
<dbReference type="InterPro" id="IPR036758">
    <property type="entry name" value="At5g01610-like"/>
</dbReference>
<dbReference type="SUPFAM" id="SSF141562">
    <property type="entry name" value="At5g01610-like"/>
    <property type="match status" value="1"/>
</dbReference>
<dbReference type="EMBL" id="JAKUCV010006092">
    <property type="protein sequence ID" value="KAJ4828752.1"/>
    <property type="molecule type" value="Genomic_DNA"/>
</dbReference>
<name>A0A9Q0J5H8_9ROSI</name>
<evidence type="ECO:0000256" key="1">
    <source>
        <dbReference type="SAM" id="SignalP"/>
    </source>
</evidence>
<dbReference type="Proteomes" id="UP001141552">
    <property type="component" value="Unassembled WGS sequence"/>
</dbReference>
<comment type="caution">
    <text evidence="2">The sequence shown here is derived from an EMBL/GenBank/DDBJ whole genome shotgun (WGS) entry which is preliminary data.</text>
</comment>
<dbReference type="AlphaFoldDB" id="A0A9Q0J5H8"/>
<dbReference type="Gene3D" id="2.30.240.10">
    <property type="entry name" value="At5g01610-like"/>
    <property type="match status" value="1"/>
</dbReference>
<proteinExistence type="predicted"/>
<keyword evidence="1" id="KW-0732">Signal</keyword>
<dbReference type="PANTHER" id="PTHR31676:SF76">
    <property type="entry name" value="OS05G0362300 PROTEIN"/>
    <property type="match status" value="1"/>
</dbReference>
<gene>
    <name evidence="2" type="ORF">Tsubulata_032036</name>
</gene>
<evidence type="ECO:0000313" key="3">
    <source>
        <dbReference type="Proteomes" id="UP001141552"/>
    </source>
</evidence>
<reference evidence="2" key="2">
    <citation type="journal article" date="2023" name="Plants (Basel)">
        <title>Annotation of the Turnera subulata (Passifloraceae) Draft Genome Reveals the S-Locus Evolved after the Divergence of Turneroideae from Passifloroideae in a Stepwise Manner.</title>
        <authorList>
            <person name="Henning P.M."/>
            <person name="Roalson E.H."/>
            <person name="Mir W."/>
            <person name="McCubbin A.G."/>
            <person name="Shore J.S."/>
        </authorList>
    </citation>
    <scope>NUCLEOTIDE SEQUENCE</scope>
    <source>
        <strain evidence="2">F60SS</strain>
    </source>
</reference>
<reference evidence="2" key="1">
    <citation type="submission" date="2022-02" db="EMBL/GenBank/DDBJ databases">
        <authorList>
            <person name="Henning P.M."/>
            <person name="McCubbin A.G."/>
            <person name="Shore J.S."/>
        </authorList>
    </citation>
    <scope>NUCLEOTIDE SEQUENCE</scope>
    <source>
        <strain evidence="2">F60SS</strain>
        <tissue evidence="2">Leaves</tissue>
    </source>
</reference>
<protein>
    <submittedName>
        <fullName evidence="2">Uncharacterized protein</fullName>
    </submittedName>
</protein>
<dbReference type="OrthoDB" id="1873537at2759"/>
<accession>A0A9Q0J5H8</accession>
<evidence type="ECO:0000313" key="2">
    <source>
        <dbReference type="EMBL" id="KAJ4828752.1"/>
    </source>
</evidence>
<keyword evidence="3" id="KW-1185">Reference proteome</keyword>
<sequence length="174" mass="18807">MAPLSIKARSILFLFLVLFSQDVLSSSSSSAVEKTPTAYDILSDYNFPMGILPKGVLGYDLDPATGQFAAFFNATCSFSLEGSYQLRYRPTIRGHISKGRLAGLQGVSVKLLFMWVDIVEVSRSGDVLDFSVGIAGAGFPVDNFEESPQCGCGLKCGDRKQVINLRTNPFVSSS</sequence>